<gene>
    <name evidence="1" type="ORF">PCG10_005092</name>
</gene>
<dbReference type="EMBL" id="JAAOZQ010000003">
    <property type="protein sequence ID" value="KAF7530116.1"/>
    <property type="molecule type" value="Genomic_DNA"/>
</dbReference>
<sequence>MQSADKPTRSEIDLALPGEKTQDEIKIEKSGDIDALQRYRWNMVRKAPSYVGRAIELLRIEQDLRNTVQEEQCLAKKPEATGSWLLYRNDVQAVLQALKKRYWLLELQWWKVRNSFVEGPLIRAFDLWRSHPLWYMHRVLFEDCVRKGGCCSRGCGCCANRKIDKTRQLGAGHCMVECGCCHQARGFELTKKEKEEFLRDFHIVDDNSFYRQRVNRASIWGLSLDSHDSPFDLIVMPPGYESDVSKEQTRRGKADQFDEPFMLIDEEDEEEVVVP</sequence>
<protein>
    <submittedName>
        <fullName evidence="1">Uncharacterized protein</fullName>
    </submittedName>
</protein>
<organism evidence="1 2">
    <name type="scientific">Penicillium crustosum</name>
    <name type="common">Blue mold fungus</name>
    <dbReference type="NCBI Taxonomy" id="36656"/>
    <lineage>
        <taxon>Eukaryota</taxon>
        <taxon>Fungi</taxon>
        <taxon>Dikarya</taxon>
        <taxon>Ascomycota</taxon>
        <taxon>Pezizomycotina</taxon>
        <taxon>Eurotiomycetes</taxon>
        <taxon>Eurotiomycetidae</taxon>
        <taxon>Eurotiales</taxon>
        <taxon>Aspergillaceae</taxon>
        <taxon>Penicillium</taxon>
    </lineage>
</organism>
<reference evidence="1" key="1">
    <citation type="submission" date="2020-02" db="EMBL/GenBank/DDBJ databases">
        <authorList>
            <person name="Lichtner F.J."/>
        </authorList>
    </citation>
    <scope>NUCLEOTIDE SEQUENCE</scope>
    <source>
        <strain evidence="1">G10</strain>
    </source>
</reference>
<proteinExistence type="predicted"/>
<dbReference type="Proteomes" id="UP000701341">
    <property type="component" value="Unassembled WGS sequence"/>
</dbReference>
<evidence type="ECO:0000313" key="2">
    <source>
        <dbReference type="Proteomes" id="UP000701341"/>
    </source>
</evidence>
<evidence type="ECO:0000313" key="1">
    <source>
        <dbReference type="EMBL" id="KAF7530116.1"/>
    </source>
</evidence>
<accession>A0A9P5GUC2</accession>
<name>A0A9P5GUC2_PENCR</name>
<dbReference type="AlphaFoldDB" id="A0A9P5GUC2"/>
<comment type="caution">
    <text evidence="1">The sequence shown here is derived from an EMBL/GenBank/DDBJ whole genome shotgun (WGS) entry which is preliminary data.</text>
</comment>
<keyword evidence="2" id="KW-1185">Reference proteome</keyword>